<evidence type="ECO:0000256" key="6">
    <source>
        <dbReference type="ARBA" id="ARBA00022737"/>
    </source>
</evidence>
<dbReference type="AlphaFoldDB" id="A0A8X7V6N0"/>
<proteinExistence type="inferred from homology"/>
<dbReference type="PRINTS" id="PR00019">
    <property type="entry name" value="LEURICHRPT"/>
</dbReference>
<dbReference type="InterPro" id="IPR032675">
    <property type="entry name" value="LRR_dom_sf"/>
</dbReference>
<dbReference type="InterPro" id="IPR003591">
    <property type="entry name" value="Leu-rich_rpt_typical-subtyp"/>
</dbReference>
<comment type="caution">
    <text evidence="11">The sequence shown here is derived from an EMBL/GenBank/DDBJ whole genome shotgun (WGS) entry which is preliminary data.</text>
</comment>
<comment type="similarity">
    <text evidence="2">Belongs to the RLP family.</text>
</comment>
<keyword evidence="12" id="KW-1185">Reference proteome</keyword>
<dbReference type="Pfam" id="PF00560">
    <property type="entry name" value="LRR_1"/>
    <property type="match status" value="5"/>
</dbReference>
<sequence length="506" mass="56510">MIPINQQIHHFWIKHSSSMLVLVTMLNEEMRSKAKGLVRPLTTKHVQPLSPHIHLFSLLCILFLSALFLTLSEAVCDPQDRESLLWFSGNVSSSVSPLNWSLTIDCCSWEGITCDDTSESHVTAVSLPLKGLSGNLSSSVQNLQRLSHLDLSHNLLSGPLPPGFFSALDFLMVLNLSYNKFSGELPLEQSFGDGSNRFFFPIQTVDLSSNLLQGEILNTSMFLLGAFSLISFNVSNNSFTGPNPSSMCMSSPQLSKLDFFYNDFSGHICQGLGRCLNLSVLRAGFNNISGELPREIYNLSELEQLFLPANQLTGKIDNNITRLKKLTLLELYFNHLEGEIPKDIGQLSSLQSLQLHVNHITGTVPLSFTKCTSLIKLNLRINRLTGNLTELEFNQLQSLRILDLGNNSFTGDLPDKVFSCKSLTAVRFAGNKLTGQIPPQVKELESLRFLAFSEELSNLTNLERMDLSNNNLSGRIPSSLRLLHFMSYFNVAKQQCRRANTHRRPV</sequence>
<keyword evidence="3" id="KW-0433">Leucine-rich repeat</keyword>
<evidence type="ECO:0000259" key="10">
    <source>
        <dbReference type="Pfam" id="PF08263"/>
    </source>
</evidence>
<dbReference type="PANTHER" id="PTHR48057">
    <property type="entry name" value="LEUCINE-RICH REPEAT SERINE/THREONINE-PROTEIN KINASE 1"/>
    <property type="match status" value="1"/>
</dbReference>
<reference evidence="11 12" key="1">
    <citation type="submission" date="2020-02" db="EMBL/GenBank/DDBJ databases">
        <authorList>
            <person name="Ma Q."/>
            <person name="Huang Y."/>
            <person name="Song X."/>
            <person name="Pei D."/>
        </authorList>
    </citation>
    <scope>NUCLEOTIDE SEQUENCE [LARGE SCALE GENOMIC DNA]</scope>
    <source>
        <strain evidence="11">Sxm20200214</strain>
        <tissue evidence="11">Leaf</tissue>
    </source>
</reference>
<evidence type="ECO:0000256" key="2">
    <source>
        <dbReference type="ARBA" id="ARBA00009592"/>
    </source>
</evidence>
<evidence type="ECO:0000313" key="12">
    <source>
        <dbReference type="Proteomes" id="UP000886595"/>
    </source>
</evidence>
<feature type="domain" description="Leucine-rich repeat-containing N-terminal plant-type" evidence="10">
    <location>
        <begin position="78"/>
        <end position="115"/>
    </location>
</feature>
<keyword evidence="6" id="KW-0677">Repeat</keyword>
<evidence type="ECO:0000256" key="3">
    <source>
        <dbReference type="ARBA" id="ARBA00022614"/>
    </source>
</evidence>
<dbReference type="InterPro" id="IPR001611">
    <property type="entry name" value="Leu-rich_rpt"/>
</dbReference>
<evidence type="ECO:0000256" key="7">
    <source>
        <dbReference type="ARBA" id="ARBA00022989"/>
    </source>
</evidence>
<dbReference type="OrthoDB" id="1740823at2759"/>
<dbReference type="SUPFAM" id="SSF52058">
    <property type="entry name" value="L domain-like"/>
    <property type="match status" value="1"/>
</dbReference>
<dbReference type="PROSITE" id="PS51450">
    <property type="entry name" value="LRR"/>
    <property type="match status" value="1"/>
</dbReference>
<keyword evidence="4" id="KW-0812">Transmembrane</keyword>
<dbReference type="PANTHER" id="PTHR48057:SF19">
    <property type="entry name" value="LEUCINE-RICH REPEAT-CONTAINING N-TERMINAL PLANT-TYPE DOMAIN-CONTAINING PROTEIN"/>
    <property type="match status" value="1"/>
</dbReference>
<evidence type="ECO:0000256" key="8">
    <source>
        <dbReference type="ARBA" id="ARBA00023136"/>
    </source>
</evidence>
<accession>A0A8X7V6N0</accession>
<evidence type="ECO:0000256" key="4">
    <source>
        <dbReference type="ARBA" id="ARBA00022692"/>
    </source>
</evidence>
<protein>
    <recommendedName>
        <fullName evidence="10">Leucine-rich repeat-containing N-terminal plant-type domain-containing protein</fullName>
    </recommendedName>
</protein>
<gene>
    <name evidence="11" type="ORF">Bca52824_034036</name>
</gene>
<dbReference type="Gene3D" id="3.80.10.10">
    <property type="entry name" value="Ribonuclease Inhibitor"/>
    <property type="match status" value="2"/>
</dbReference>
<dbReference type="FunFam" id="3.80.10.10:FF:000530">
    <property type="entry name" value="Receptor-like protein 2"/>
    <property type="match status" value="1"/>
</dbReference>
<keyword evidence="7" id="KW-1133">Transmembrane helix</keyword>
<evidence type="ECO:0000256" key="5">
    <source>
        <dbReference type="ARBA" id="ARBA00022729"/>
    </source>
</evidence>
<comment type="subcellular location">
    <subcellularLocation>
        <location evidence="1">Cell membrane</location>
        <topology evidence="1">Single-pass type I membrane protein</topology>
    </subcellularLocation>
</comment>
<evidence type="ECO:0000256" key="9">
    <source>
        <dbReference type="ARBA" id="ARBA00023180"/>
    </source>
</evidence>
<keyword evidence="8" id="KW-0472">Membrane</keyword>
<dbReference type="GO" id="GO:0005886">
    <property type="term" value="C:plasma membrane"/>
    <property type="evidence" value="ECO:0007669"/>
    <property type="project" value="UniProtKB-SubCell"/>
</dbReference>
<dbReference type="Pfam" id="PF08263">
    <property type="entry name" value="LRRNT_2"/>
    <property type="match status" value="1"/>
</dbReference>
<dbReference type="Proteomes" id="UP000886595">
    <property type="component" value="Unassembled WGS sequence"/>
</dbReference>
<evidence type="ECO:0000256" key="1">
    <source>
        <dbReference type="ARBA" id="ARBA00004251"/>
    </source>
</evidence>
<organism evidence="11 12">
    <name type="scientific">Brassica carinata</name>
    <name type="common">Ethiopian mustard</name>
    <name type="synonym">Abyssinian cabbage</name>
    <dbReference type="NCBI Taxonomy" id="52824"/>
    <lineage>
        <taxon>Eukaryota</taxon>
        <taxon>Viridiplantae</taxon>
        <taxon>Streptophyta</taxon>
        <taxon>Embryophyta</taxon>
        <taxon>Tracheophyta</taxon>
        <taxon>Spermatophyta</taxon>
        <taxon>Magnoliopsida</taxon>
        <taxon>eudicotyledons</taxon>
        <taxon>Gunneridae</taxon>
        <taxon>Pentapetalae</taxon>
        <taxon>rosids</taxon>
        <taxon>malvids</taxon>
        <taxon>Brassicales</taxon>
        <taxon>Brassicaceae</taxon>
        <taxon>Brassiceae</taxon>
        <taxon>Brassica</taxon>
    </lineage>
</organism>
<evidence type="ECO:0000313" key="11">
    <source>
        <dbReference type="EMBL" id="KAG2305385.1"/>
    </source>
</evidence>
<dbReference type="FunFam" id="3.80.10.10:FF:000041">
    <property type="entry name" value="LRR receptor-like serine/threonine-protein kinase ERECTA"/>
    <property type="match status" value="1"/>
</dbReference>
<keyword evidence="9" id="KW-0325">Glycoprotein</keyword>
<dbReference type="InterPro" id="IPR013210">
    <property type="entry name" value="LRR_N_plant-typ"/>
</dbReference>
<dbReference type="FunFam" id="3.80.10.10:FF:000403">
    <property type="entry name" value="Receptor-like protein 2"/>
    <property type="match status" value="1"/>
</dbReference>
<dbReference type="InterPro" id="IPR052595">
    <property type="entry name" value="LRRC69/RLP"/>
</dbReference>
<keyword evidence="5" id="KW-0732">Signal</keyword>
<dbReference type="SMART" id="SM00369">
    <property type="entry name" value="LRR_TYP"/>
    <property type="match status" value="5"/>
</dbReference>
<name>A0A8X7V6N0_BRACI</name>
<dbReference type="EMBL" id="JAAMPC010000007">
    <property type="protein sequence ID" value="KAG2305385.1"/>
    <property type="molecule type" value="Genomic_DNA"/>
</dbReference>